<evidence type="ECO:0000313" key="5">
    <source>
        <dbReference type="Proteomes" id="UP001209570"/>
    </source>
</evidence>
<dbReference type="PANTHER" id="PTHR43081:SF1">
    <property type="entry name" value="ADENYLATE CYCLASE, TERMINAL-DIFFERENTIATION SPECIFIC"/>
    <property type="match status" value="1"/>
</dbReference>
<dbReference type="PANTHER" id="PTHR43081">
    <property type="entry name" value="ADENYLATE CYCLASE, TERMINAL-DIFFERENTIATION SPECIFIC-RELATED"/>
    <property type="match status" value="1"/>
</dbReference>
<feature type="transmembrane region" description="Helical" evidence="2">
    <location>
        <begin position="28"/>
        <end position="51"/>
    </location>
</feature>
<comment type="caution">
    <text evidence="4">The sequence shown here is derived from an EMBL/GenBank/DDBJ whole genome shotgun (WGS) entry which is preliminary data.</text>
</comment>
<evidence type="ECO:0000256" key="2">
    <source>
        <dbReference type="SAM" id="Phobius"/>
    </source>
</evidence>
<feature type="transmembrane region" description="Helical" evidence="2">
    <location>
        <begin position="718"/>
        <end position="740"/>
    </location>
</feature>
<evidence type="ECO:0000313" key="4">
    <source>
        <dbReference type="EMBL" id="KAJ0394440.1"/>
    </source>
</evidence>
<dbReference type="Gene3D" id="3.30.70.1230">
    <property type="entry name" value="Nucleotide cyclase"/>
    <property type="match status" value="2"/>
</dbReference>
<keyword evidence="2" id="KW-0472">Membrane</keyword>
<feature type="transmembrane region" description="Helical" evidence="2">
    <location>
        <begin position="670"/>
        <end position="697"/>
    </location>
</feature>
<proteinExistence type="predicted"/>
<accession>A0AAD5LDK7</accession>
<dbReference type="InterPro" id="IPR001054">
    <property type="entry name" value="A/G_cyclase"/>
</dbReference>
<evidence type="ECO:0000259" key="3">
    <source>
        <dbReference type="PROSITE" id="PS50125"/>
    </source>
</evidence>
<dbReference type="InterPro" id="IPR050697">
    <property type="entry name" value="Adenylyl/Guanylyl_Cyclase_3/4"/>
</dbReference>
<feature type="transmembrane region" description="Helical" evidence="2">
    <location>
        <begin position="795"/>
        <end position="818"/>
    </location>
</feature>
<dbReference type="SUPFAM" id="SSF55073">
    <property type="entry name" value="Nucleotide cyclase"/>
    <property type="match status" value="2"/>
</dbReference>
<evidence type="ECO:0000256" key="1">
    <source>
        <dbReference type="SAM" id="MobiDB-lite"/>
    </source>
</evidence>
<feature type="compositionally biased region" description="Acidic residues" evidence="1">
    <location>
        <begin position="1225"/>
        <end position="1261"/>
    </location>
</feature>
<feature type="transmembrane region" description="Helical" evidence="2">
    <location>
        <begin position="86"/>
        <end position="112"/>
    </location>
</feature>
<feature type="transmembrane region" description="Helical" evidence="2">
    <location>
        <begin position="567"/>
        <end position="590"/>
    </location>
</feature>
<dbReference type="Pfam" id="PF00211">
    <property type="entry name" value="Guanylate_cyc"/>
    <property type="match status" value="2"/>
</dbReference>
<feature type="region of interest" description="Disordered" evidence="1">
    <location>
        <begin position="1161"/>
        <end position="1311"/>
    </location>
</feature>
<feature type="transmembrane region" description="Helical" evidence="2">
    <location>
        <begin position="167"/>
        <end position="188"/>
    </location>
</feature>
<organism evidence="4 5">
    <name type="scientific">Pythium insidiosum</name>
    <name type="common">Pythiosis disease agent</name>
    <dbReference type="NCBI Taxonomy" id="114742"/>
    <lineage>
        <taxon>Eukaryota</taxon>
        <taxon>Sar</taxon>
        <taxon>Stramenopiles</taxon>
        <taxon>Oomycota</taxon>
        <taxon>Peronosporomycetes</taxon>
        <taxon>Pythiales</taxon>
        <taxon>Pythiaceae</taxon>
        <taxon>Pythium</taxon>
    </lineage>
</organism>
<dbReference type="GO" id="GO:0009190">
    <property type="term" value="P:cyclic nucleotide biosynthetic process"/>
    <property type="evidence" value="ECO:0007669"/>
    <property type="project" value="InterPro"/>
</dbReference>
<sequence>MMASSAATFFTMLDLRLRWDVHASSVRWLFWLFFLYVFIWCAARSVFFFWWSMYPDCIRERAPEDIAESPDRLDFRTLFEIRETSTLWMSVIICIGDVALMAIGLTVFPLTYELWNLARLSMDRGVEKEQKQIWKYSWIIHGLVVLFALTELAIALRAGRHTLTTHLCLLATYVVQIASMIFMVGLLLRLRINGRKYETIHGTFIASPVYQRLKRIMLVYAIFSFQYQISSLVMYLEDSPRGTVELTGLSMILYNASGLALAITTSCSQACVFSTCAPCLPEDFEVEFEHQRYCGADCEAPAEEDLEAPSTNPIFVFTDIQSSSALWALGDGHMMDAATELHDNILRSALPKHRGYEITTVGDAFQLAFHSIKDAVEYCMDVQLQLLMAKWPKELHEAVPATHRVRNGRRLIFSGLRVRMGIHDATEAEGALVRGTHAVTGKTTYTGVSEVIAEYVGDLGSGGQILVTERVAAWLRHHKDDVSSHFVLDRLGVYGVPQVNMEVDVFQVMPSMLSARMPHFPVPEKLQARLEHPVRPSRKVLRSLISVASDADYVVMMEPVPARHEGLGMWTAAATAVMLSSTLATLLTTLHLRYRWDVHESSVRWLFWRFFLSLCVWCFARTVYFFCMCFITQTKVLVPRGAMDGSSLERLDCLGIHTVLLFKRAATNPWMTIVICLGDCALMSIAATLFPLTFELWRLARVSMDRGVKREQLQIRRYMWMTNTLTLAFALVEVVLAIRYRGYSASAHKCLLTVYIVQFIGLVFMVGLLVRLRVNGRKYETIHGTFVASPVYQRLKCIMLVYAIFSFQCQLLSFILYVRSPDAPIGTVVLLGISRMLYNASGLALAITTSCSQSCVISACGCFFPEDFEAQLEHNRLRAGYHSPVVGNSAPVTNPVFVYTDIQSSSALWALGDGHMMDAATELHDNILRSALPKHRGYEITTVGDAFQLAFHSIKDAVEYCMDVQLQLLMAKWPKELHEAVPATHRVRNGRRLIFSGLRVRMGIHDATEAEGALVRGTHAVTGKTTYTGVSEVIAEYVGDLGSGGQILVTERVAAWLRHHKDDVSSHFVLDRLGVYGVPQVNMEVDVFQVMPSMLSARMPHFPVPGKTHPRVIEHPMRPTQKILVDQCAETNSYTMLAWRGKYLRALNICPEDAELLRKKMQHQHGHKARMRTWSYRSDVEPPSLSRSYSSSSMKSSSNGQNRVVFAQPPASTPAPMSTQNPDNNSDEMDDDDLGFDFDRELDDDFEEDEEEEIFEMEEFDGSGSDPASPESAAPKSRRRFRTASLNVVQTGREKRSMHTHDRGLPQSFVPPHQLVQRDCFSIGLRDELKRRPANNI</sequence>
<feature type="transmembrane region" description="Helical" evidence="2">
    <location>
        <begin position="136"/>
        <end position="155"/>
    </location>
</feature>
<dbReference type="Proteomes" id="UP001209570">
    <property type="component" value="Unassembled WGS sequence"/>
</dbReference>
<dbReference type="InterPro" id="IPR029787">
    <property type="entry name" value="Nucleotide_cyclase"/>
</dbReference>
<keyword evidence="5" id="KW-1185">Reference proteome</keyword>
<name>A0AAD5LDK7_PYTIN</name>
<protein>
    <recommendedName>
        <fullName evidence="3">Guanylate cyclase domain-containing protein</fullName>
    </recommendedName>
</protein>
<feature type="compositionally biased region" description="Basic residues" evidence="1">
    <location>
        <begin position="1161"/>
        <end position="1171"/>
    </location>
</feature>
<dbReference type="GO" id="GO:0035556">
    <property type="term" value="P:intracellular signal transduction"/>
    <property type="evidence" value="ECO:0007669"/>
    <property type="project" value="InterPro"/>
</dbReference>
<keyword evidence="2" id="KW-1133">Transmembrane helix</keyword>
<feature type="transmembrane region" description="Helical" evidence="2">
    <location>
        <begin position="610"/>
        <end position="633"/>
    </location>
</feature>
<feature type="compositionally biased region" description="Low complexity" evidence="1">
    <location>
        <begin position="1184"/>
        <end position="1198"/>
    </location>
</feature>
<feature type="compositionally biased region" description="Basic and acidic residues" evidence="1">
    <location>
        <begin position="1292"/>
        <end position="1304"/>
    </location>
</feature>
<keyword evidence="2" id="KW-0812">Transmembrane</keyword>
<feature type="domain" description="Guanylate cyclase" evidence="3">
    <location>
        <begin position="896"/>
        <end position="1018"/>
    </location>
</feature>
<gene>
    <name evidence="4" type="ORF">P43SY_009663</name>
</gene>
<dbReference type="EMBL" id="JAKCXM010000410">
    <property type="protein sequence ID" value="KAJ0394440.1"/>
    <property type="molecule type" value="Genomic_DNA"/>
</dbReference>
<feature type="transmembrane region" description="Helical" evidence="2">
    <location>
        <begin position="752"/>
        <end position="774"/>
    </location>
</feature>
<feature type="domain" description="Guanylate cyclase" evidence="3">
    <location>
        <begin position="314"/>
        <end position="436"/>
    </location>
</feature>
<dbReference type="PROSITE" id="PS50125">
    <property type="entry name" value="GUANYLATE_CYCLASE_2"/>
    <property type="match status" value="2"/>
</dbReference>
<reference evidence="4" key="1">
    <citation type="submission" date="2021-12" db="EMBL/GenBank/DDBJ databases">
        <title>Prjna785345.</title>
        <authorList>
            <person name="Rujirawat T."/>
            <person name="Krajaejun T."/>
        </authorList>
    </citation>
    <scope>NUCLEOTIDE SEQUENCE</scope>
    <source>
        <strain evidence="4">Pi057C3</strain>
    </source>
</reference>